<proteinExistence type="predicted"/>
<dbReference type="InterPro" id="IPR006141">
    <property type="entry name" value="Intein_N"/>
</dbReference>
<evidence type="ECO:0000313" key="2">
    <source>
        <dbReference type="EMBL" id="MBP1862312.1"/>
    </source>
</evidence>
<name>A0ABS4EWK2_9HYPH</name>
<gene>
    <name evidence="2" type="ORF">J2Z75_005843</name>
</gene>
<keyword evidence="3" id="KW-1185">Reference proteome</keyword>
<feature type="domain" description="Hedgehog/Intein (Hint)" evidence="1">
    <location>
        <begin position="65"/>
        <end position="202"/>
    </location>
</feature>
<accession>A0ABS4EWK2</accession>
<dbReference type="Gene3D" id="2.170.16.10">
    <property type="entry name" value="Hedgehog/Intein (Hint) domain"/>
    <property type="match status" value="1"/>
</dbReference>
<dbReference type="InterPro" id="IPR006311">
    <property type="entry name" value="TAT_signal"/>
</dbReference>
<protein>
    <recommendedName>
        <fullName evidence="1">Hedgehog/Intein (Hint) domain-containing protein</fullName>
    </recommendedName>
</protein>
<sequence>MLLNNERHVQLNRARRHFLGLAAETGAKVAAVGALAATTIFPASIAQAMGKPWWKKEGGPEGDPMCFLRGTSIMTPTGEICIENLQIGDLVETARGKPMAVKWIGRHLYKRSGPSWNGSVIPIRIARHAIDERTPHRDLYVSPGHALLIDGVLIRAKDLVNGISIAPVLPAHQEMIEYFHIVLDTHEVILAEGAAAETFLVTDNNHEGFSNFVEFARLYPVDQRPVMTPFAPIVSIDSGREQLKALLPAGVRRILQVRQPARETRRKIATRAEQLVS</sequence>
<dbReference type="InterPro" id="IPR028992">
    <property type="entry name" value="Hedgehog/Intein_dom"/>
</dbReference>
<dbReference type="Proteomes" id="UP000823786">
    <property type="component" value="Unassembled WGS sequence"/>
</dbReference>
<dbReference type="RefSeq" id="WP_234937645.1">
    <property type="nucleotide sequence ID" value="NZ_JAGGJV010000016.1"/>
</dbReference>
<dbReference type="Pfam" id="PF13403">
    <property type="entry name" value="Hint_2"/>
    <property type="match status" value="1"/>
</dbReference>
<dbReference type="InterPro" id="IPR036844">
    <property type="entry name" value="Hint_dom_sf"/>
</dbReference>
<dbReference type="SUPFAM" id="SSF51294">
    <property type="entry name" value="Hedgehog/intein (Hint) domain"/>
    <property type="match status" value="1"/>
</dbReference>
<evidence type="ECO:0000259" key="1">
    <source>
        <dbReference type="Pfam" id="PF13403"/>
    </source>
</evidence>
<evidence type="ECO:0000313" key="3">
    <source>
        <dbReference type="Proteomes" id="UP000823786"/>
    </source>
</evidence>
<organism evidence="2 3">
    <name type="scientific">Rhizobium herbae</name>
    <dbReference type="NCBI Taxonomy" id="508661"/>
    <lineage>
        <taxon>Bacteria</taxon>
        <taxon>Pseudomonadati</taxon>
        <taxon>Pseudomonadota</taxon>
        <taxon>Alphaproteobacteria</taxon>
        <taxon>Hyphomicrobiales</taxon>
        <taxon>Rhizobiaceae</taxon>
        <taxon>Rhizobium/Agrobacterium group</taxon>
        <taxon>Rhizobium</taxon>
    </lineage>
</organism>
<dbReference type="PROSITE" id="PS51318">
    <property type="entry name" value="TAT"/>
    <property type="match status" value="1"/>
</dbReference>
<dbReference type="PROSITE" id="PS50817">
    <property type="entry name" value="INTEIN_N_TER"/>
    <property type="match status" value="1"/>
</dbReference>
<comment type="caution">
    <text evidence="2">The sequence shown here is derived from an EMBL/GenBank/DDBJ whole genome shotgun (WGS) entry which is preliminary data.</text>
</comment>
<dbReference type="EMBL" id="JAGGJV010000016">
    <property type="protein sequence ID" value="MBP1862312.1"/>
    <property type="molecule type" value="Genomic_DNA"/>
</dbReference>
<reference evidence="2 3" key="1">
    <citation type="submission" date="2021-03" db="EMBL/GenBank/DDBJ databases">
        <title>Genomic Encyclopedia of Type Strains, Phase IV (KMG-IV): sequencing the most valuable type-strain genomes for metagenomic binning, comparative biology and taxonomic classification.</title>
        <authorList>
            <person name="Goeker M."/>
        </authorList>
    </citation>
    <scope>NUCLEOTIDE SEQUENCE [LARGE SCALE GENOMIC DNA]</scope>
    <source>
        <strain evidence="2 3">DSM 26427</strain>
    </source>
</reference>